<evidence type="ECO:0000313" key="4">
    <source>
        <dbReference type="Proteomes" id="UP001600888"/>
    </source>
</evidence>
<accession>A0ABR4F285</accession>
<dbReference type="PANTHER" id="PTHR24148:SF73">
    <property type="entry name" value="HET DOMAIN PROTEIN (AFU_ORTHOLOGUE AFUA_8G01020)"/>
    <property type="match status" value="1"/>
</dbReference>
<protein>
    <recommendedName>
        <fullName evidence="2">Heterokaryon incompatibility domain-containing protein</fullName>
    </recommendedName>
</protein>
<reference evidence="3 4" key="1">
    <citation type="submission" date="2024-03" db="EMBL/GenBank/DDBJ databases">
        <title>A high-quality draft genome sequence of Diaporthe vaccinii, a causative agent of upright dieback and viscid rot disease in cranberry plants.</title>
        <authorList>
            <person name="Sarrasin M."/>
            <person name="Lang B.F."/>
            <person name="Burger G."/>
        </authorList>
    </citation>
    <scope>NUCLEOTIDE SEQUENCE [LARGE SCALE GENOMIC DNA]</scope>
    <source>
        <strain evidence="3 4">IS7</strain>
    </source>
</reference>
<dbReference type="InterPro" id="IPR010730">
    <property type="entry name" value="HET"/>
</dbReference>
<dbReference type="PANTHER" id="PTHR24148">
    <property type="entry name" value="ANKYRIN REPEAT DOMAIN-CONTAINING PROTEIN 39 HOMOLOG-RELATED"/>
    <property type="match status" value="1"/>
</dbReference>
<dbReference type="Pfam" id="PF06985">
    <property type="entry name" value="HET"/>
    <property type="match status" value="1"/>
</dbReference>
<feature type="domain" description="Heterokaryon incompatibility" evidence="2">
    <location>
        <begin position="6"/>
        <end position="128"/>
    </location>
</feature>
<gene>
    <name evidence="3" type="ORF">FJTKL_03360</name>
</gene>
<dbReference type="Proteomes" id="UP001600888">
    <property type="component" value="Unassembled WGS sequence"/>
</dbReference>
<keyword evidence="4" id="KW-1185">Reference proteome</keyword>
<feature type="region of interest" description="Disordered" evidence="1">
    <location>
        <begin position="394"/>
        <end position="417"/>
    </location>
</feature>
<comment type="caution">
    <text evidence="3">The sequence shown here is derived from an EMBL/GenBank/DDBJ whole genome shotgun (WGS) entry which is preliminary data.</text>
</comment>
<dbReference type="Pfam" id="PF26639">
    <property type="entry name" value="Het-6_barrel"/>
    <property type="match status" value="1"/>
</dbReference>
<organism evidence="3 4">
    <name type="scientific">Diaporthe vaccinii</name>
    <dbReference type="NCBI Taxonomy" id="105482"/>
    <lineage>
        <taxon>Eukaryota</taxon>
        <taxon>Fungi</taxon>
        <taxon>Dikarya</taxon>
        <taxon>Ascomycota</taxon>
        <taxon>Pezizomycotina</taxon>
        <taxon>Sordariomycetes</taxon>
        <taxon>Sordariomycetidae</taxon>
        <taxon>Diaporthales</taxon>
        <taxon>Diaporthaceae</taxon>
        <taxon>Diaporthe</taxon>
        <taxon>Diaporthe eres species complex</taxon>
    </lineage>
</organism>
<feature type="compositionally biased region" description="Low complexity" evidence="1">
    <location>
        <begin position="394"/>
        <end position="411"/>
    </location>
</feature>
<dbReference type="EMBL" id="JBAWTH010000015">
    <property type="protein sequence ID" value="KAL2288670.1"/>
    <property type="molecule type" value="Genomic_DNA"/>
</dbReference>
<name>A0ABR4F285_9PEZI</name>
<proteinExistence type="predicted"/>
<evidence type="ECO:0000256" key="1">
    <source>
        <dbReference type="SAM" id="MobiDB-lite"/>
    </source>
</evidence>
<dbReference type="InterPro" id="IPR052895">
    <property type="entry name" value="HetReg/Transcr_Mod"/>
</dbReference>
<evidence type="ECO:0000313" key="3">
    <source>
        <dbReference type="EMBL" id="KAL2288670.1"/>
    </source>
</evidence>
<sequence length="568" mass="64044">MSGSEDDTLVVNGEAIPARKNLLSALRVFRTRKDTTYLWVDAVCINQDDLEEKMTQIKLMGDIYSLAERTVIWLGPAGNDSDVAMDAVQDVEEKDVESPRFEEKRAVWKAIRLLLQRSWWTRVWILQEAFLSQNPIARCGDKDIPFECFVKLKELTDASYWKEQEKWQDNMLFQSVPFTSCLTNWKITKSQLAQGGDSPFSWVTTTSTNLECTVPHDKIYGVLGMCLPEDRAAIKPDYNRPLRDVVIDVVLRSLKSSGLLFLSFVQPDENKRLDLPSWVPDLTALDSTQRLPTAMEARHNFKAFLDPTDPSWATLFGNSKLVPEVAELTCDWNEQRDVFYLYGCLCDVITKADPMPFVPEYRGYDAVVTAETKRTRVNLTVDTYRKWEALALPATSAPSPGSTTTTTTASDADPDDYKGLPGGRRAAFWRTLSCDSLVFGERPLPEDFEERFEALLGRRAPPGSDEQTAREPMRNDWVRAYGLPAVAKCVNKSFVLTALGRVGLAVRGAQEGDFVIIARGGRVPYVIRRLSEGSFRFVGEVYLHGVMDGEAVAEAARLGWNMIRFPLR</sequence>
<evidence type="ECO:0000259" key="2">
    <source>
        <dbReference type="Pfam" id="PF06985"/>
    </source>
</evidence>